<protein>
    <submittedName>
        <fullName evidence="2">Uncharacterized protein</fullName>
    </submittedName>
</protein>
<dbReference type="PROSITE" id="PS51257">
    <property type="entry name" value="PROKAR_LIPOPROTEIN"/>
    <property type="match status" value="1"/>
</dbReference>
<evidence type="ECO:0000313" key="2">
    <source>
        <dbReference type="EMBL" id="WXL24216.1"/>
    </source>
</evidence>
<evidence type="ECO:0000256" key="1">
    <source>
        <dbReference type="SAM" id="MobiDB-lite"/>
    </source>
</evidence>
<organism evidence="2 3">
    <name type="scientific">Ectopseudomonas mendocina</name>
    <name type="common">Pseudomonas mendocina</name>
    <dbReference type="NCBI Taxonomy" id="300"/>
    <lineage>
        <taxon>Bacteria</taxon>
        <taxon>Pseudomonadati</taxon>
        <taxon>Pseudomonadota</taxon>
        <taxon>Gammaproteobacteria</taxon>
        <taxon>Pseudomonadales</taxon>
        <taxon>Pseudomonadaceae</taxon>
        <taxon>Ectopseudomonas</taxon>
    </lineage>
</organism>
<name>A0ABZ2RHP4_ECTME</name>
<reference evidence="2 3" key="1">
    <citation type="submission" date="2024-03" db="EMBL/GenBank/DDBJ databases">
        <title>Complete genome of BD2.</title>
        <authorList>
            <person name="Cao G."/>
        </authorList>
    </citation>
    <scope>NUCLEOTIDE SEQUENCE [LARGE SCALE GENOMIC DNA]</scope>
    <source>
        <strain evidence="2 3">BD2</strain>
    </source>
</reference>
<keyword evidence="3" id="KW-1185">Reference proteome</keyword>
<accession>A0ABZ2RHP4</accession>
<dbReference type="Proteomes" id="UP001476583">
    <property type="component" value="Chromosome"/>
</dbReference>
<gene>
    <name evidence="2" type="ORF">WG219_12810</name>
</gene>
<dbReference type="EMBL" id="CP148074">
    <property type="protein sequence ID" value="WXL24216.1"/>
    <property type="molecule type" value="Genomic_DNA"/>
</dbReference>
<sequence>MSLFRCLGVIGLAALLVACDQSEKAQPTVKPTAPVERPQEQPTPPVEPVAPIETSAPEQPEPAAPPAVEQPTIEVKAKPESAPKNVTQAKPKPTVKPLPEHEPLNLSLNPNVFDPLKPYDQEDVQPDKLLPPLFEEKPEPESPFQLNGKLITNDSMQGDYWDTVEGAQLNFEFKQ</sequence>
<feature type="region of interest" description="Disordered" evidence="1">
    <location>
        <begin position="22"/>
        <end position="146"/>
    </location>
</feature>
<proteinExistence type="predicted"/>
<evidence type="ECO:0000313" key="3">
    <source>
        <dbReference type="Proteomes" id="UP001476583"/>
    </source>
</evidence>